<sequence>MMAFLTGVTSYLIAFLICISPIIGDAEHLFMYLLANCISSLEKCLFWSSAHFLGGLFIFLLLSCMSCLYILEVKSLSVAFFANIFSHSASCFFYGFLCCAKAYKLKSYLFIFVFISIALRD</sequence>
<organism evidence="2 3">
    <name type="scientific">Sus scrofa</name>
    <name type="common">Pig</name>
    <dbReference type="NCBI Taxonomy" id="9823"/>
    <lineage>
        <taxon>Eukaryota</taxon>
        <taxon>Metazoa</taxon>
        <taxon>Chordata</taxon>
        <taxon>Craniata</taxon>
        <taxon>Vertebrata</taxon>
        <taxon>Euteleostomi</taxon>
        <taxon>Mammalia</taxon>
        <taxon>Eutheria</taxon>
        <taxon>Laurasiatheria</taxon>
        <taxon>Artiodactyla</taxon>
        <taxon>Suina</taxon>
        <taxon>Suidae</taxon>
        <taxon>Sus</taxon>
    </lineage>
</organism>
<evidence type="ECO:0000313" key="3">
    <source>
        <dbReference type="Proteomes" id="UP000314985"/>
    </source>
</evidence>
<protein>
    <submittedName>
        <fullName evidence="2">Uncharacterized protein</fullName>
    </submittedName>
</protein>
<name>A0A4X1T381_PIG</name>
<dbReference type="AlphaFoldDB" id="A0A4X1T381"/>
<evidence type="ECO:0000256" key="1">
    <source>
        <dbReference type="SAM" id="Phobius"/>
    </source>
</evidence>
<dbReference type="Ensembl" id="ENSSSCT00070011229.1">
    <property type="protein sequence ID" value="ENSSSCP00070009264.1"/>
    <property type="gene ID" value="ENSSSCG00070005900.1"/>
</dbReference>
<dbReference type="Proteomes" id="UP000314985">
    <property type="component" value="Chromosome 13"/>
</dbReference>
<keyword evidence="1" id="KW-1133">Transmembrane helix</keyword>
<keyword evidence="1" id="KW-0812">Transmembrane</keyword>
<reference evidence="2" key="2">
    <citation type="submission" date="2025-08" db="UniProtKB">
        <authorList>
            <consortium name="Ensembl"/>
        </authorList>
    </citation>
    <scope>IDENTIFICATION</scope>
</reference>
<feature type="transmembrane region" description="Helical" evidence="1">
    <location>
        <begin position="78"/>
        <end position="97"/>
    </location>
</feature>
<evidence type="ECO:0000313" key="2">
    <source>
        <dbReference type="Ensembl" id="ENSSSCP00070009264.1"/>
    </source>
</evidence>
<proteinExistence type="predicted"/>
<keyword evidence="1" id="KW-0472">Membrane</keyword>
<feature type="transmembrane region" description="Helical" evidence="1">
    <location>
        <begin position="50"/>
        <end position="71"/>
    </location>
</feature>
<reference evidence="2 3" key="1">
    <citation type="submission" date="2017-08" db="EMBL/GenBank/DDBJ databases">
        <title>USMARCv1.0.</title>
        <authorList>
            <person name="Hannum G.I."/>
            <person name="Koren S."/>
            <person name="Schroeder S.G."/>
            <person name="Chin S.C."/>
            <person name="Nonneman D.J."/>
            <person name="Becker S.A."/>
            <person name="Rosen B.D."/>
            <person name="Bickhart D.M."/>
            <person name="Putnam N.H."/>
            <person name="Green R.E."/>
            <person name="Tuggle C.K."/>
            <person name="Liu H."/>
            <person name="Rohrer G.A."/>
            <person name="Warr A."/>
            <person name="Hall R."/>
            <person name="Kim K."/>
            <person name="Hume D.A."/>
            <person name="Talbot R."/>
            <person name="Chow W."/>
            <person name="Howe K."/>
            <person name="Schwartz A.S."/>
            <person name="Watson M."/>
            <person name="Archibald A.L."/>
            <person name="Phillippy A.M."/>
            <person name="Smith T.P.L."/>
        </authorList>
    </citation>
    <scope>NUCLEOTIDE SEQUENCE [LARGE SCALE GENOMIC DNA]</scope>
</reference>
<accession>A0A4X1T381</accession>